<reference evidence="10 11" key="1">
    <citation type="submission" date="2018-11" db="EMBL/GenBank/DDBJ databases">
        <authorList>
            <person name="Ye M.-Q."/>
            <person name="Du Z.-J."/>
        </authorList>
    </citation>
    <scope>NUCLEOTIDE SEQUENCE [LARGE SCALE GENOMIC DNA]</scope>
    <source>
        <strain evidence="10 11">U0105</strain>
    </source>
</reference>
<evidence type="ECO:0000259" key="9">
    <source>
        <dbReference type="Pfam" id="PF01979"/>
    </source>
</evidence>
<dbReference type="EMBL" id="RPOK01000004">
    <property type="protein sequence ID" value="RPJ66002.1"/>
    <property type="molecule type" value="Genomic_DNA"/>
</dbReference>
<dbReference type="AlphaFoldDB" id="A0A3N5XYE2"/>
<dbReference type="GO" id="GO:0008448">
    <property type="term" value="F:N-acetylglucosamine-6-phosphate deacetylase activity"/>
    <property type="evidence" value="ECO:0007669"/>
    <property type="project" value="UniProtKB-UniRule"/>
</dbReference>
<dbReference type="EC" id="3.5.1.25" evidence="5"/>
<dbReference type="Proteomes" id="UP000275281">
    <property type="component" value="Unassembled WGS sequence"/>
</dbReference>
<keyword evidence="3 5" id="KW-0378">Hydrolase</keyword>
<name>A0A3N5XYE2_9ALTE</name>
<dbReference type="CDD" id="cd00854">
    <property type="entry name" value="NagA"/>
    <property type="match status" value="1"/>
</dbReference>
<dbReference type="InterPro" id="IPR011059">
    <property type="entry name" value="Metal-dep_hydrolase_composite"/>
</dbReference>
<feature type="binding site" evidence="7">
    <location>
        <position position="135"/>
    </location>
    <ligand>
        <name>substrate</name>
    </ligand>
</feature>
<feature type="binding site" evidence="8">
    <location>
        <position position="209"/>
    </location>
    <ligand>
        <name>Zn(2+)</name>
        <dbReference type="ChEBI" id="CHEBI:29105"/>
    </ligand>
</feature>
<evidence type="ECO:0000256" key="5">
    <source>
        <dbReference type="PIRNR" id="PIRNR038994"/>
    </source>
</evidence>
<dbReference type="GO" id="GO:0006046">
    <property type="term" value="P:N-acetylglucosamine catabolic process"/>
    <property type="evidence" value="ECO:0007669"/>
    <property type="project" value="TreeGrafter"/>
</dbReference>
<evidence type="ECO:0000313" key="11">
    <source>
        <dbReference type="Proteomes" id="UP000275281"/>
    </source>
</evidence>
<comment type="cofactor">
    <cofactor evidence="8">
        <name>a divalent metal cation</name>
        <dbReference type="ChEBI" id="CHEBI:60240"/>
    </cofactor>
    <text evidence="8">Binds 1 divalent metal cation per subunit.</text>
</comment>
<dbReference type="PANTHER" id="PTHR11113:SF14">
    <property type="entry name" value="N-ACETYLGLUCOSAMINE-6-PHOSPHATE DEACETYLASE"/>
    <property type="match status" value="1"/>
</dbReference>
<evidence type="ECO:0000256" key="6">
    <source>
        <dbReference type="PIRSR" id="PIRSR038994-1"/>
    </source>
</evidence>
<evidence type="ECO:0000256" key="4">
    <source>
        <dbReference type="ARBA" id="ARBA00023277"/>
    </source>
</evidence>
<dbReference type="PANTHER" id="PTHR11113">
    <property type="entry name" value="N-ACETYLGLUCOSAMINE-6-PHOSPHATE DEACETYLASE"/>
    <property type="match status" value="1"/>
</dbReference>
<gene>
    <name evidence="10" type="primary">nagA</name>
    <name evidence="10" type="ORF">DRW07_14445</name>
</gene>
<proteinExistence type="inferred from homology"/>
<feature type="binding site" evidence="7">
    <location>
        <position position="244"/>
    </location>
    <ligand>
        <name>substrate</name>
    </ligand>
</feature>
<dbReference type="Gene3D" id="3.20.20.140">
    <property type="entry name" value="Metal-dependent hydrolases"/>
    <property type="match status" value="1"/>
</dbReference>
<dbReference type="SUPFAM" id="SSF51556">
    <property type="entry name" value="Metallo-dependent hydrolases"/>
    <property type="match status" value="1"/>
</dbReference>
<keyword evidence="11" id="KW-1185">Reference proteome</keyword>
<feature type="binding site" evidence="8">
    <location>
        <position position="188"/>
    </location>
    <ligand>
        <name>Zn(2+)</name>
        <dbReference type="ChEBI" id="CHEBI:29105"/>
    </ligand>
</feature>
<feature type="binding site" evidence="7">
    <location>
        <begin position="300"/>
        <end position="302"/>
    </location>
    <ligand>
        <name>substrate</name>
    </ligand>
</feature>
<dbReference type="GO" id="GO:0046872">
    <property type="term" value="F:metal ion binding"/>
    <property type="evidence" value="ECO:0007669"/>
    <property type="project" value="UniProtKB-KW"/>
</dbReference>
<keyword evidence="4 5" id="KW-0119">Carbohydrate metabolism</keyword>
<dbReference type="SUPFAM" id="SSF51338">
    <property type="entry name" value="Composite domain of metallo-dependent hydrolases"/>
    <property type="match status" value="1"/>
</dbReference>
<evidence type="ECO:0000256" key="8">
    <source>
        <dbReference type="PIRSR" id="PIRSR038994-3"/>
    </source>
</evidence>
<organism evidence="10 11">
    <name type="scientific">Alteromonas sediminis</name>
    <dbReference type="NCBI Taxonomy" id="2259342"/>
    <lineage>
        <taxon>Bacteria</taxon>
        <taxon>Pseudomonadati</taxon>
        <taxon>Pseudomonadota</taxon>
        <taxon>Gammaproteobacteria</taxon>
        <taxon>Alteromonadales</taxon>
        <taxon>Alteromonadaceae</taxon>
        <taxon>Alteromonas/Salinimonas group</taxon>
        <taxon>Alteromonas</taxon>
    </lineage>
</organism>
<comment type="caution">
    <text evidence="10">The sequence shown here is derived from an EMBL/GenBank/DDBJ whole genome shotgun (WGS) entry which is preliminary data.</text>
</comment>
<dbReference type="InterPro" id="IPR032466">
    <property type="entry name" value="Metal_Hydrolase"/>
</dbReference>
<dbReference type="InterPro" id="IPR006680">
    <property type="entry name" value="Amidohydro-rel"/>
</dbReference>
<feature type="domain" description="Amidohydrolase-related" evidence="9">
    <location>
        <begin position="47"/>
        <end position="359"/>
    </location>
</feature>
<dbReference type="Gene3D" id="2.30.40.10">
    <property type="entry name" value="Urease, subunit C, domain 1"/>
    <property type="match status" value="1"/>
</dbReference>
<dbReference type="NCBIfam" id="TIGR00221">
    <property type="entry name" value="nagA"/>
    <property type="match status" value="1"/>
</dbReference>
<feature type="binding site" evidence="7">
    <location>
        <begin position="212"/>
        <end position="213"/>
    </location>
    <ligand>
        <name>substrate</name>
    </ligand>
</feature>
<evidence type="ECO:0000256" key="2">
    <source>
        <dbReference type="ARBA" id="ARBA00022723"/>
    </source>
</evidence>
<sequence length="373" mass="39766">MKIRVERALTPAGWQSDQVITVENGKIGSMLAYRSEMGPIPQRQGSLVPGFFDIQVNGGGGALFNHTPTLASLKTMAEAHRQFGTTAMLPTLITDQADVMSNAADAIAEAISEQYAPVVGVHFEGPYLSKPKKGVHSADFIRPPTDAELDIIMRKDLGKVLITLAPETVSPDIIRELTQAGVKVCLGHSNADSDTAFAAIEAGADGFTHLFNAMSPMTSREPGMVGVALATAHTYAGIILDGHHVDATVCQVALKCKGVDRLILVTDAMAHIGQELDTLPFFDTEIIRVGDKLTTPDGTLAGSNLDMLSAVKFAVQKLNCTLQDAILMAAETPAAYMGLGEEFGQLAVNKRADMLLLDEQLNIQTCWSCGVEC</sequence>
<feature type="binding site" evidence="8">
    <location>
        <position position="124"/>
    </location>
    <ligand>
        <name>Zn(2+)</name>
        <dbReference type="ChEBI" id="CHEBI:29105"/>
    </ligand>
</feature>
<accession>A0A3N5XYE2</accession>
<evidence type="ECO:0000313" key="10">
    <source>
        <dbReference type="EMBL" id="RPJ66002.1"/>
    </source>
</evidence>
<keyword evidence="2 8" id="KW-0479">Metal-binding</keyword>
<dbReference type="PIRSF" id="PIRSF038994">
    <property type="entry name" value="NagA"/>
    <property type="match status" value="1"/>
</dbReference>
<dbReference type="FunFam" id="3.20.20.140:FF:000004">
    <property type="entry name" value="N-acetylglucosamine-6-phosphate deacetylase"/>
    <property type="match status" value="1"/>
</dbReference>
<feature type="binding site" evidence="7">
    <location>
        <position position="220"/>
    </location>
    <ligand>
        <name>substrate</name>
    </ligand>
</feature>
<feature type="active site" description="Proton donor/acceptor" evidence="6">
    <location>
        <position position="267"/>
    </location>
</feature>
<dbReference type="OrthoDB" id="9776488at2"/>
<dbReference type="Pfam" id="PF01979">
    <property type="entry name" value="Amidohydro_1"/>
    <property type="match status" value="1"/>
</dbReference>
<evidence type="ECO:0000256" key="7">
    <source>
        <dbReference type="PIRSR" id="PIRSR038994-2"/>
    </source>
</evidence>
<dbReference type="RefSeq" id="WP_124028633.1">
    <property type="nucleotide sequence ID" value="NZ_JBHRSN010000007.1"/>
</dbReference>
<evidence type="ECO:0000256" key="3">
    <source>
        <dbReference type="ARBA" id="ARBA00022801"/>
    </source>
</evidence>
<dbReference type="InterPro" id="IPR003764">
    <property type="entry name" value="GlcNAc_6-P_deAcase"/>
</dbReference>
<comment type="catalytic activity">
    <reaction evidence="5">
        <text>N-acetyl-D-glucosamine 6-phosphate + H2O = D-glucosamine 6-phosphate + acetate</text>
        <dbReference type="Rhea" id="RHEA:22936"/>
        <dbReference type="ChEBI" id="CHEBI:15377"/>
        <dbReference type="ChEBI" id="CHEBI:30089"/>
        <dbReference type="ChEBI" id="CHEBI:57513"/>
        <dbReference type="ChEBI" id="CHEBI:58725"/>
        <dbReference type="EC" id="3.5.1.25"/>
    </reaction>
</comment>
<protein>
    <recommendedName>
        <fullName evidence="5">N-acetylgalactosamine-6-phosphate deacetylase</fullName>
        <ecNumber evidence="5">3.5.1.25</ecNumber>
    </recommendedName>
    <alternativeName>
        <fullName evidence="5">N-acetylglucosamine-6-phosphate deacetylase</fullName>
    </alternativeName>
</protein>
<comment type="similarity">
    <text evidence="1 5">Belongs to the metallo-dependent hydrolases superfamily. NagA family.</text>
</comment>
<evidence type="ECO:0000256" key="1">
    <source>
        <dbReference type="ARBA" id="ARBA00010716"/>
    </source>
</evidence>